<reference evidence="4" key="1">
    <citation type="journal article" date="2014" name="Int. J. Syst. Evol. Microbiol.">
        <title>Complete genome sequence of Corynebacterium casei LMG S-19264T (=DSM 44701T), isolated from a smear-ripened cheese.</title>
        <authorList>
            <consortium name="US DOE Joint Genome Institute (JGI-PGF)"/>
            <person name="Walter F."/>
            <person name="Albersmeier A."/>
            <person name="Kalinowski J."/>
            <person name="Ruckert C."/>
        </authorList>
    </citation>
    <scope>NUCLEOTIDE SEQUENCE</scope>
    <source>
        <strain evidence="4">CGMCC 1.7081</strain>
    </source>
</reference>
<feature type="domain" description="AsmA" evidence="3">
    <location>
        <begin position="28"/>
        <end position="203"/>
    </location>
</feature>
<reference evidence="4" key="2">
    <citation type="submission" date="2020-09" db="EMBL/GenBank/DDBJ databases">
        <authorList>
            <person name="Sun Q."/>
            <person name="Zhou Y."/>
        </authorList>
    </citation>
    <scope>NUCLEOTIDE SEQUENCE</scope>
    <source>
        <strain evidence="4">CGMCC 1.7081</strain>
    </source>
</reference>
<dbReference type="GO" id="GO:0005886">
    <property type="term" value="C:plasma membrane"/>
    <property type="evidence" value="ECO:0007669"/>
    <property type="project" value="TreeGrafter"/>
</dbReference>
<dbReference type="AlphaFoldDB" id="A0A8J3H4Z3"/>
<sequence length="1135" mass="119959">MTGAEPKPQPEQQPEPRKRRRAVHVARRAGVWTFRSSLLAVILVGLSAFMIVGTRLHTPDWLRARVEARIERNLNGLQISFGDIEMVIRKGWHPRLRLRDVVLSQPDGQVVAQLSNAEASLAMRPLLRGQLQPHRISLSGVLATLRRDKDGAVSLALGLNAEPAKRAESIPELIAGWNRQLLNPQLTALVSVDVEAVALRYEDMVSGKAWTLDGGRIRLDRSGRDLQIGASFALLSGRDYASLIEANYSATIGEKQAGFGVSVRDIDASDIAAQSVALAWLDVLRAPISGALRGSVGSDGAFGPLSATLQIGEGALQPTDATHPIPFSGAKSYFTYTPATKTLVFNELSVDSAWGSSSGEGRAYLGSIADGRLQDLVGQFTVNRMRLNPAGLYPEPLQLDSGLVEFRLELNPFRVTLGQMYVADGDSGFHLRGGLEAGSEGWRLAVDANVDRLSPERLLMLWPGRVAPKPREWVQENISAGALSNIDFALRVNEGQAPVIYGDFEFAGAKVRYNKYLPPAEQAAGEVTLDRSRFVVSADAGIVTPAEGGAVDIAGTSFIIPDIGIKQAAPAVLRLRADGSITAMMSMLAGPPLRVLKDTTLPVNLAQGRARAEGTLSFPMQPKVPYEDISFYVDGRLSDISSTVLIPGQLLTASALRLVADTTQVQLSGTGRVGQLPIVVRWTQKIGPGAPKSSRVDGQVELSQKAVDTFALGLPAGMISGQGTGQFALDLVSDQPPRLTLRTDLRGVGLSIPQLGWRKPEAGTGALEVSAHLGERAEVDRLALKAAGLEATGSVTTAPGGGLGRARFSSVKLNGWLDAGVELIGRGKDAAPAVQVLSGTLDLGRARFGSGASGATDGGSLQVSLDRLQISDGLALTGFNGQFTTAGGLKGPFTGRLNGQTEIAGRIEPQNGRSAVFLTSDDGGGVFRSAGILKQAHGGAFSLVLRPVGDKEGYFDGTLKVTGTQIRDAPTIAALLNAVSVVGLFDEVAGNGIQFSEVAAKVRLEPDRVVVLESSAVGPSMGLSMDGYYNLKSATLDMEGVISPIYLLNAIGSVLSSRKGEGMIGFNYTLSGSAASPSVHVNPLSGLAPGMLRDLFRGERPKLEGDDNFDPAPATPEPARKWHGQDMLNGAMGGK</sequence>
<dbReference type="InterPro" id="IPR007844">
    <property type="entry name" value="AsmA"/>
</dbReference>
<keyword evidence="2" id="KW-0812">Transmembrane</keyword>
<evidence type="ECO:0000313" key="5">
    <source>
        <dbReference type="Proteomes" id="UP000611500"/>
    </source>
</evidence>
<organism evidence="4 5">
    <name type="scientific">Pseudodonghicola xiamenensis</name>
    <dbReference type="NCBI Taxonomy" id="337702"/>
    <lineage>
        <taxon>Bacteria</taxon>
        <taxon>Pseudomonadati</taxon>
        <taxon>Pseudomonadota</taxon>
        <taxon>Alphaproteobacteria</taxon>
        <taxon>Rhodobacterales</taxon>
        <taxon>Paracoccaceae</taxon>
        <taxon>Pseudodonghicola</taxon>
    </lineage>
</organism>
<gene>
    <name evidence="4" type="ORF">GCM10010961_15880</name>
</gene>
<evidence type="ECO:0000256" key="1">
    <source>
        <dbReference type="SAM" id="MobiDB-lite"/>
    </source>
</evidence>
<dbReference type="GO" id="GO:0090313">
    <property type="term" value="P:regulation of protein targeting to membrane"/>
    <property type="evidence" value="ECO:0007669"/>
    <property type="project" value="TreeGrafter"/>
</dbReference>
<protein>
    <recommendedName>
        <fullName evidence="3">AsmA domain-containing protein</fullName>
    </recommendedName>
</protein>
<keyword evidence="5" id="KW-1185">Reference proteome</keyword>
<keyword evidence="2" id="KW-1133">Transmembrane helix</keyword>
<dbReference type="RefSeq" id="WP_051312250.1">
    <property type="nucleotide sequence ID" value="NZ_BNAP01000004.1"/>
</dbReference>
<proteinExistence type="predicted"/>
<dbReference type="PANTHER" id="PTHR30441">
    <property type="entry name" value="DUF748 DOMAIN-CONTAINING PROTEIN"/>
    <property type="match status" value="1"/>
</dbReference>
<comment type="caution">
    <text evidence="4">The sequence shown here is derived from an EMBL/GenBank/DDBJ whole genome shotgun (WGS) entry which is preliminary data.</text>
</comment>
<dbReference type="Pfam" id="PF05170">
    <property type="entry name" value="AsmA"/>
    <property type="match status" value="1"/>
</dbReference>
<feature type="transmembrane region" description="Helical" evidence="2">
    <location>
        <begin position="29"/>
        <end position="52"/>
    </location>
</feature>
<dbReference type="PANTHER" id="PTHR30441:SF4">
    <property type="entry name" value="PROTEIN ASMA"/>
    <property type="match status" value="1"/>
</dbReference>
<feature type="region of interest" description="Disordered" evidence="1">
    <location>
        <begin position="1"/>
        <end position="21"/>
    </location>
</feature>
<evidence type="ECO:0000313" key="4">
    <source>
        <dbReference type="EMBL" id="GHG87440.1"/>
    </source>
</evidence>
<feature type="region of interest" description="Disordered" evidence="1">
    <location>
        <begin position="1100"/>
        <end position="1135"/>
    </location>
</feature>
<name>A0A8J3H4Z3_9RHOB</name>
<accession>A0A8J3H4Z3</accession>
<evidence type="ECO:0000256" key="2">
    <source>
        <dbReference type="SAM" id="Phobius"/>
    </source>
</evidence>
<keyword evidence="2" id="KW-0472">Membrane</keyword>
<dbReference type="Proteomes" id="UP000611500">
    <property type="component" value="Unassembled WGS sequence"/>
</dbReference>
<dbReference type="InterPro" id="IPR052894">
    <property type="entry name" value="AsmA-related"/>
</dbReference>
<evidence type="ECO:0000259" key="3">
    <source>
        <dbReference type="Pfam" id="PF05170"/>
    </source>
</evidence>
<dbReference type="EMBL" id="BNAP01000004">
    <property type="protein sequence ID" value="GHG87440.1"/>
    <property type="molecule type" value="Genomic_DNA"/>
</dbReference>